<reference evidence="1 3" key="1">
    <citation type="submission" date="2016-05" db="EMBL/GenBank/DDBJ databases">
        <title>Draft genome sequence of Moraxella nonliquefaciens CCUG 348T.</title>
        <authorList>
            <person name="Salva-Serra F."/>
            <person name="Engstrom-Jakobsson H."/>
            <person name="Thorell K."/>
            <person name="Gonzales-Siles L."/>
            <person name="Karlsson R."/>
            <person name="Boulund F."/>
            <person name="Engstrand L."/>
            <person name="Kristiansson E."/>
            <person name="Moore E."/>
        </authorList>
    </citation>
    <scope>NUCLEOTIDE SEQUENCE [LARGE SCALE GENOMIC DNA]</scope>
    <source>
        <strain evidence="1 3">CCUG 348</strain>
    </source>
</reference>
<organism evidence="1 3">
    <name type="scientific">Moraxella nonliquefaciens</name>
    <dbReference type="NCBI Taxonomy" id="478"/>
    <lineage>
        <taxon>Bacteria</taxon>
        <taxon>Pseudomonadati</taxon>
        <taxon>Pseudomonadota</taxon>
        <taxon>Gammaproteobacteria</taxon>
        <taxon>Moraxellales</taxon>
        <taxon>Moraxellaceae</taxon>
        <taxon>Moraxella</taxon>
    </lineage>
</organism>
<proteinExistence type="predicted"/>
<evidence type="ECO:0000313" key="3">
    <source>
        <dbReference type="Proteomes" id="UP000092575"/>
    </source>
</evidence>
<dbReference type="AlphaFoldDB" id="A0A1B8QHW4"/>
<evidence type="ECO:0000313" key="2">
    <source>
        <dbReference type="EMBL" id="QPT43635.1"/>
    </source>
</evidence>
<dbReference type="EMBL" id="CP065727">
    <property type="protein sequence ID" value="QPT43635.1"/>
    <property type="molecule type" value="Genomic_DNA"/>
</dbReference>
<evidence type="ECO:0000313" key="1">
    <source>
        <dbReference type="EMBL" id="OBX82988.1"/>
    </source>
</evidence>
<dbReference type="Proteomes" id="UP000594834">
    <property type="component" value="Plasmid unnamed"/>
</dbReference>
<keyword evidence="4" id="KW-1185">Reference proteome</keyword>
<sequence length="107" mass="12561">MARPRLTKEAIAFIIERRDDPTTIYTLQDIADMIDERFGIKVSFQAVARNYHKYKDDKSIHQSKEPTKTEVKERPVFKSKKTVATLSEPLFERDEEVDLKNLFDKAE</sequence>
<keyword evidence="2" id="KW-0614">Plasmid</keyword>
<gene>
    <name evidence="1" type="ORF">A7456_06175</name>
    <name evidence="2" type="ORF">I6G26_00190</name>
</gene>
<dbReference type="Proteomes" id="UP000092575">
    <property type="component" value="Unassembled WGS sequence"/>
</dbReference>
<accession>A0A1B8QHW4</accession>
<dbReference type="RefSeq" id="WP_067010153.1">
    <property type="nucleotide sequence ID" value="NZ_CP065727.1"/>
</dbReference>
<dbReference type="STRING" id="478.A7456_06175"/>
<geneLocation type="plasmid" evidence="2 4">
    <name>unnamed</name>
</geneLocation>
<dbReference type="EMBL" id="LXTW01000033">
    <property type="protein sequence ID" value="OBX82988.1"/>
    <property type="molecule type" value="Genomic_DNA"/>
</dbReference>
<evidence type="ECO:0000313" key="4">
    <source>
        <dbReference type="Proteomes" id="UP000594834"/>
    </source>
</evidence>
<reference evidence="2 4" key="2">
    <citation type="submission" date="2020-12" db="EMBL/GenBank/DDBJ databases">
        <title>FDA dAtabase for Regulatory Grade micrObial Sequences (FDA-ARGOS): Supporting development and validation of Infectious Disease Dx tests.</title>
        <authorList>
            <person name="Sproer C."/>
            <person name="Gronow S."/>
            <person name="Severitt S."/>
            <person name="Schroder I."/>
            <person name="Tallon L."/>
            <person name="Sadzewicz L."/>
            <person name="Zhao X."/>
            <person name="Boylan J."/>
            <person name="Ott S."/>
            <person name="Bowen H."/>
            <person name="Vavikolanu K."/>
            <person name="Mehta A."/>
            <person name="Aluvathingal J."/>
            <person name="Nadendla S."/>
            <person name="Lowell S."/>
            <person name="Myers T."/>
            <person name="Yan Y."/>
            <person name="Sichtig H."/>
        </authorList>
    </citation>
    <scope>NUCLEOTIDE SEQUENCE [LARGE SCALE GENOMIC DNA]</scope>
    <source>
        <strain evidence="2 4">FDAARGOS_869</strain>
        <plasmid evidence="2 4">unnamed</plasmid>
    </source>
</reference>
<name>A0A1B8QHW4_MORNO</name>
<protein>
    <submittedName>
        <fullName evidence="2">Helix-turn-helix domain-containing protein</fullName>
    </submittedName>
</protein>